<evidence type="ECO:0000313" key="10">
    <source>
        <dbReference type="EMBL" id="WZN40345.1"/>
    </source>
</evidence>
<keyword evidence="8" id="KW-0732">Signal</keyword>
<evidence type="ECO:0000256" key="3">
    <source>
        <dbReference type="ARBA" id="ARBA00022452"/>
    </source>
</evidence>
<dbReference type="SUPFAM" id="SSF56935">
    <property type="entry name" value="Porins"/>
    <property type="match status" value="1"/>
</dbReference>
<dbReference type="Pfam" id="PF13715">
    <property type="entry name" value="CarbopepD_reg_2"/>
    <property type="match status" value="1"/>
</dbReference>
<gene>
    <name evidence="10" type="ORF">WJU16_20470</name>
</gene>
<dbReference type="InterPro" id="IPR008969">
    <property type="entry name" value="CarboxyPept-like_regulatory"/>
</dbReference>
<evidence type="ECO:0000259" key="9">
    <source>
        <dbReference type="Pfam" id="PF07715"/>
    </source>
</evidence>
<keyword evidence="10" id="KW-0675">Receptor</keyword>
<keyword evidence="5 7" id="KW-0472">Membrane</keyword>
<dbReference type="InterPro" id="IPR036942">
    <property type="entry name" value="Beta-barrel_TonB_sf"/>
</dbReference>
<protein>
    <submittedName>
        <fullName evidence="10">TonB-dependent receptor</fullName>
    </submittedName>
</protein>
<evidence type="ECO:0000256" key="8">
    <source>
        <dbReference type="SAM" id="SignalP"/>
    </source>
</evidence>
<dbReference type="Proteomes" id="UP001485459">
    <property type="component" value="Chromosome"/>
</dbReference>
<comment type="subcellular location">
    <subcellularLocation>
        <location evidence="1 7">Cell outer membrane</location>
        <topology evidence="1 7">Multi-pass membrane protein</topology>
    </subcellularLocation>
</comment>
<sequence>MQQKIPSKVRRTVFRKAVALLCLCLLGGMAAMAQVKVTGRVTDEGGKPLVAASIQESGTGNGVYSDEQGNYTITVKSNAALNVSYVGYLTQVVPVGDRNSIAIILKVNQDLSEVVVIGYGTARKKDVTGAINTISSKDFGNNSATTPSQLLAGKATGVQVVNASGTPGSGANIVIRGVGSFTSVSPLYVIDGIQGDAGLFNAINPQDIESITILKDAASTAIYGAAAANGVVLITTKRGKSGAPRVTFSSQWGFAKRGKKLDVLNAAQYHELAQDYATAQSATLPAKFNSPDIDITRTDWQDAIFRTGGLSNNAVSVNGGTDHILYNFSAGYINQESVVQNYRYRAANFRIGLEERLGIFRFGQSLSAQFLRNTGNSADLTAALYMPPYFHVYDPSRQGGFTAATNVLDLSNAGNPLAPIMTKESVNRNYLLYPQFFGEIRPFKSLRVRSQIALSYGGNNTSDYQLPFIDGNDLATGRSATESHSSFNWYLLENYATWNQGFGKHNLEVTVGNSYKDRGRSSFLRAQGTGIANDLVRNISVALSNTVTGANAGYGNNNVGISYFGRLVYSYNDKYVLTASIRRDGSSVFGPANKFGNFPGVGLAWNASNEEFLKSAAFISDLKVRVSWGKTGNNNIGAFQTSPLTYSGSPTGNLVYSFGPGEGFFSGTTINAISNPNLKWEETVQTNAGFDLSMFNNKLGVTFDWYRRKNNDLLVNVPIPNSTGAGPATGSPTLASNAASAQNTGVEMALNYKNETAGGFSYSIGVNGGYNKNIVNSLGNEFAAPIRDGAFNQNSAATYTAKGHPIGSFYGRLVDHVAIDQADIDRYNDNARKATGNPTAVYQADAKPGDFLFRDINGNGFIDDGDMTILGNPIPKFVYGGTVSLGYKNFDFNTAFAGVSGVTLYKEQNYVLMGTSALHNVSTEMLQRWRKPGDVAKYPRAGQNQTANLQPSDFYTEKGDYMRVRMITVGYTFPRSFLNSFSKGVVSSLRLYVSGENLITLTKYSGYDPEISAPSGSNFIFARGIDRGQLGQPKTVLFGLQVGL</sequence>
<organism evidence="10 11">
    <name type="scientific">Chitinophaga pollutisoli</name>
    <dbReference type="NCBI Taxonomy" id="3133966"/>
    <lineage>
        <taxon>Bacteria</taxon>
        <taxon>Pseudomonadati</taxon>
        <taxon>Bacteroidota</taxon>
        <taxon>Chitinophagia</taxon>
        <taxon>Chitinophagales</taxon>
        <taxon>Chitinophagaceae</taxon>
        <taxon>Chitinophaga</taxon>
    </lineage>
</organism>
<comment type="similarity">
    <text evidence="7">Belongs to the TonB-dependent receptor family.</text>
</comment>
<feature type="signal peptide" evidence="8">
    <location>
        <begin position="1"/>
        <end position="33"/>
    </location>
</feature>
<keyword evidence="4 7" id="KW-0812">Transmembrane</keyword>
<dbReference type="Pfam" id="PF07715">
    <property type="entry name" value="Plug"/>
    <property type="match status" value="1"/>
</dbReference>
<dbReference type="InterPro" id="IPR039426">
    <property type="entry name" value="TonB-dep_rcpt-like"/>
</dbReference>
<dbReference type="NCBIfam" id="TIGR04056">
    <property type="entry name" value="OMP_RagA_SusC"/>
    <property type="match status" value="1"/>
</dbReference>
<dbReference type="RefSeq" id="WP_341835268.1">
    <property type="nucleotide sequence ID" value="NZ_CP149822.1"/>
</dbReference>
<evidence type="ECO:0000256" key="2">
    <source>
        <dbReference type="ARBA" id="ARBA00022448"/>
    </source>
</evidence>
<keyword evidence="3 7" id="KW-1134">Transmembrane beta strand</keyword>
<dbReference type="SUPFAM" id="SSF49464">
    <property type="entry name" value="Carboxypeptidase regulatory domain-like"/>
    <property type="match status" value="1"/>
</dbReference>
<reference evidence="11" key="1">
    <citation type="submission" date="2024-03" db="EMBL/GenBank/DDBJ databases">
        <title>Chitinophaga horti sp. nov., isolated from garden soil.</title>
        <authorList>
            <person name="Lee D.S."/>
            <person name="Han D.M."/>
            <person name="Baek J.H."/>
            <person name="Choi D.G."/>
            <person name="Jeon J.H."/>
            <person name="Jeon C.O."/>
        </authorList>
    </citation>
    <scope>NUCLEOTIDE SEQUENCE [LARGE SCALE GENOMIC DNA]</scope>
    <source>
        <strain evidence="11">GPA1</strain>
    </source>
</reference>
<dbReference type="Gene3D" id="2.60.40.1120">
    <property type="entry name" value="Carboxypeptidase-like, regulatory domain"/>
    <property type="match status" value="1"/>
</dbReference>
<proteinExistence type="inferred from homology"/>
<evidence type="ECO:0000256" key="1">
    <source>
        <dbReference type="ARBA" id="ARBA00004571"/>
    </source>
</evidence>
<evidence type="ECO:0000256" key="5">
    <source>
        <dbReference type="ARBA" id="ARBA00023136"/>
    </source>
</evidence>
<accession>A0ABZ2YKS8</accession>
<keyword evidence="6 7" id="KW-0998">Cell outer membrane</keyword>
<dbReference type="Gene3D" id="2.170.130.10">
    <property type="entry name" value="TonB-dependent receptor, plug domain"/>
    <property type="match status" value="1"/>
</dbReference>
<dbReference type="EMBL" id="CP149822">
    <property type="protein sequence ID" value="WZN40345.1"/>
    <property type="molecule type" value="Genomic_DNA"/>
</dbReference>
<evidence type="ECO:0000256" key="4">
    <source>
        <dbReference type="ARBA" id="ARBA00022692"/>
    </source>
</evidence>
<keyword evidence="11" id="KW-1185">Reference proteome</keyword>
<feature type="domain" description="TonB-dependent receptor plug" evidence="9">
    <location>
        <begin position="124"/>
        <end position="231"/>
    </location>
</feature>
<dbReference type="NCBIfam" id="TIGR04057">
    <property type="entry name" value="SusC_RagA_signa"/>
    <property type="match status" value="1"/>
</dbReference>
<dbReference type="Gene3D" id="2.40.170.20">
    <property type="entry name" value="TonB-dependent receptor, beta-barrel domain"/>
    <property type="match status" value="1"/>
</dbReference>
<dbReference type="InterPro" id="IPR023996">
    <property type="entry name" value="TonB-dep_OMP_SusC/RagA"/>
</dbReference>
<evidence type="ECO:0000256" key="6">
    <source>
        <dbReference type="ARBA" id="ARBA00023237"/>
    </source>
</evidence>
<dbReference type="InterPro" id="IPR037066">
    <property type="entry name" value="Plug_dom_sf"/>
</dbReference>
<dbReference type="PROSITE" id="PS52016">
    <property type="entry name" value="TONB_DEPENDENT_REC_3"/>
    <property type="match status" value="1"/>
</dbReference>
<evidence type="ECO:0000313" key="11">
    <source>
        <dbReference type="Proteomes" id="UP001485459"/>
    </source>
</evidence>
<name>A0ABZ2YKS8_9BACT</name>
<feature type="chain" id="PRO_5046606801" evidence="8">
    <location>
        <begin position="34"/>
        <end position="1044"/>
    </location>
</feature>
<dbReference type="InterPro" id="IPR023997">
    <property type="entry name" value="TonB-dep_OMP_SusC/RagA_CS"/>
</dbReference>
<dbReference type="InterPro" id="IPR012910">
    <property type="entry name" value="Plug_dom"/>
</dbReference>
<evidence type="ECO:0000256" key="7">
    <source>
        <dbReference type="PROSITE-ProRule" id="PRU01360"/>
    </source>
</evidence>
<keyword evidence="2 7" id="KW-0813">Transport</keyword>